<keyword evidence="2" id="KW-1185">Reference proteome</keyword>
<evidence type="ECO:0000313" key="1">
    <source>
        <dbReference type="EMBL" id="SDQ35254.1"/>
    </source>
</evidence>
<gene>
    <name evidence="1" type="ORF">SAMN04489718_1437</name>
</gene>
<organism evidence="1 2">
    <name type="scientific">Actinopolyspora saharensis</name>
    <dbReference type="NCBI Taxonomy" id="995062"/>
    <lineage>
        <taxon>Bacteria</taxon>
        <taxon>Bacillati</taxon>
        <taxon>Actinomycetota</taxon>
        <taxon>Actinomycetes</taxon>
        <taxon>Actinopolysporales</taxon>
        <taxon>Actinopolysporaceae</taxon>
        <taxon>Actinopolyspora</taxon>
    </lineage>
</organism>
<dbReference type="OrthoDB" id="9892130at2"/>
<dbReference type="Proteomes" id="UP000199301">
    <property type="component" value="Unassembled WGS sequence"/>
</dbReference>
<reference evidence="2" key="1">
    <citation type="submission" date="2016-10" db="EMBL/GenBank/DDBJ databases">
        <authorList>
            <person name="Varghese N."/>
            <person name="Submissions S."/>
        </authorList>
    </citation>
    <scope>NUCLEOTIDE SEQUENCE [LARGE SCALE GENOMIC DNA]</scope>
    <source>
        <strain evidence="2">DSM 45459</strain>
    </source>
</reference>
<proteinExistence type="predicted"/>
<evidence type="ECO:0000313" key="2">
    <source>
        <dbReference type="Proteomes" id="UP000199301"/>
    </source>
</evidence>
<dbReference type="AlphaFoldDB" id="A0A1H1A6H6"/>
<protein>
    <submittedName>
        <fullName evidence="1">Uncharacterized protein</fullName>
    </submittedName>
</protein>
<name>A0A1H1A6H6_9ACTN</name>
<accession>A0A1H1A6H6</accession>
<dbReference type="RefSeq" id="WP_139186520.1">
    <property type="nucleotide sequence ID" value="NZ_FNKO01000001.1"/>
</dbReference>
<dbReference type="EMBL" id="FNKO01000001">
    <property type="protein sequence ID" value="SDQ35254.1"/>
    <property type="molecule type" value="Genomic_DNA"/>
</dbReference>
<sequence length="91" mass="10733">MDRASWVVAVWGTYYLYPRGSVVRRFTRDGYVAHLRGAWVRSEWLEVTEPASFAEFREWAVREELHRLDRDLFPAGDAASVERRMRAGTER</sequence>